<dbReference type="GO" id="GO:0006313">
    <property type="term" value="P:DNA transposition"/>
    <property type="evidence" value="ECO:0007669"/>
    <property type="project" value="InterPro"/>
</dbReference>
<dbReference type="Proteomes" id="UP000019140">
    <property type="component" value="Unassembled WGS sequence"/>
</dbReference>
<dbReference type="InterPro" id="IPR051839">
    <property type="entry name" value="RD_transcriptional_regulator"/>
</dbReference>
<sequence>MGEKRRNDDDEFKQAAIRLVTVNGHGVSETARNLGINANMLSRWKREEETNQHAASTGNGLASKEQEELRQLRNEVKRLRMEREI</sequence>
<name>W4L6K4_9BACT</name>
<feature type="region of interest" description="Disordered" evidence="1">
    <location>
        <begin position="47"/>
        <end position="68"/>
    </location>
</feature>
<dbReference type="GO" id="GO:0004803">
    <property type="term" value="F:transposase activity"/>
    <property type="evidence" value="ECO:0007669"/>
    <property type="project" value="InterPro"/>
</dbReference>
<gene>
    <name evidence="2" type="ORF">ETSY2_52230</name>
</gene>
<dbReference type="GO" id="GO:0003677">
    <property type="term" value="F:DNA binding"/>
    <property type="evidence" value="ECO:0007669"/>
    <property type="project" value="InterPro"/>
</dbReference>
<protein>
    <recommendedName>
        <fullName evidence="4">Transposase</fullName>
    </recommendedName>
</protein>
<evidence type="ECO:0000256" key="1">
    <source>
        <dbReference type="SAM" id="MobiDB-lite"/>
    </source>
</evidence>
<dbReference type="HOGENOM" id="CLU_027402_33_2_7"/>
<dbReference type="Gene3D" id="1.10.10.60">
    <property type="entry name" value="Homeodomain-like"/>
    <property type="match status" value="1"/>
</dbReference>
<dbReference type="EMBL" id="AZHX01002746">
    <property type="protein sequence ID" value="ETW92971.1"/>
    <property type="molecule type" value="Genomic_DNA"/>
</dbReference>
<proteinExistence type="predicted"/>
<comment type="caution">
    <text evidence="2">The sequence shown here is derived from an EMBL/GenBank/DDBJ whole genome shotgun (WGS) entry which is preliminary data.</text>
</comment>
<evidence type="ECO:0000313" key="3">
    <source>
        <dbReference type="Proteomes" id="UP000019140"/>
    </source>
</evidence>
<dbReference type="SUPFAM" id="SSF46689">
    <property type="entry name" value="Homeodomain-like"/>
    <property type="match status" value="1"/>
</dbReference>
<evidence type="ECO:0008006" key="4">
    <source>
        <dbReference type="Google" id="ProtNLM"/>
    </source>
</evidence>
<organism evidence="2 3">
    <name type="scientific">Candidatus Entotheonella gemina</name>
    <dbReference type="NCBI Taxonomy" id="1429439"/>
    <lineage>
        <taxon>Bacteria</taxon>
        <taxon>Pseudomonadati</taxon>
        <taxon>Nitrospinota/Tectimicrobiota group</taxon>
        <taxon>Candidatus Tectimicrobiota</taxon>
        <taxon>Candidatus Entotheonellia</taxon>
        <taxon>Candidatus Entotheonellales</taxon>
        <taxon>Candidatus Entotheonellaceae</taxon>
        <taxon>Candidatus Entotheonella</taxon>
    </lineage>
</organism>
<dbReference type="InterPro" id="IPR002514">
    <property type="entry name" value="Transposase_8"/>
</dbReference>
<accession>W4L6K4</accession>
<keyword evidence="3" id="KW-1185">Reference proteome</keyword>
<dbReference type="Pfam" id="PF01527">
    <property type="entry name" value="HTH_Tnp_1"/>
    <property type="match status" value="1"/>
</dbReference>
<dbReference type="PANTHER" id="PTHR33215:SF13">
    <property type="entry name" value="PROTEIN DISTAL ANTENNA"/>
    <property type="match status" value="1"/>
</dbReference>
<dbReference type="InterPro" id="IPR009057">
    <property type="entry name" value="Homeodomain-like_sf"/>
</dbReference>
<evidence type="ECO:0000313" key="2">
    <source>
        <dbReference type="EMBL" id="ETW92971.1"/>
    </source>
</evidence>
<dbReference type="AlphaFoldDB" id="W4L6K4"/>
<reference evidence="2 3" key="1">
    <citation type="journal article" date="2014" name="Nature">
        <title>An environmental bacterial taxon with a large and distinct metabolic repertoire.</title>
        <authorList>
            <person name="Wilson M.C."/>
            <person name="Mori T."/>
            <person name="Ruckert C."/>
            <person name="Uria A.R."/>
            <person name="Helf M.J."/>
            <person name="Takada K."/>
            <person name="Gernert C."/>
            <person name="Steffens U.A."/>
            <person name="Heycke N."/>
            <person name="Schmitt S."/>
            <person name="Rinke C."/>
            <person name="Helfrich E.J."/>
            <person name="Brachmann A.O."/>
            <person name="Gurgui C."/>
            <person name="Wakimoto T."/>
            <person name="Kracht M."/>
            <person name="Crusemann M."/>
            <person name="Hentschel U."/>
            <person name="Abe I."/>
            <person name="Matsunaga S."/>
            <person name="Kalinowski J."/>
            <person name="Takeyama H."/>
            <person name="Piel J."/>
        </authorList>
    </citation>
    <scope>NUCLEOTIDE SEQUENCE [LARGE SCALE GENOMIC DNA]</scope>
    <source>
        <strain evidence="3">TSY2</strain>
    </source>
</reference>
<dbReference type="PANTHER" id="PTHR33215">
    <property type="entry name" value="PROTEIN DISTAL ANTENNA"/>
    <property type="match status" value="1"/>
</dbReference>